<name>H1YY03_9EURY</name>
<evidence type="ECO:0000256" key="4">
    <source>
        <dbReference type="ARBA" id="ARBA00022989"/>
    </source>
</evidence>
<dbReference type="Proteomes" id="UP000005741">
    <property type="component" value="Chromosome"/>
</dbReference>
<keyword evidence="8" id="KW-1185">Reference proteome</keyword>
<gene>
    <name evidence="7" type="ORF">Metlim_2905</name>
</gene>
<dbReference type="HOGENOM" id="CLU_056469_2_2_2"/>
<dbReference type="CDD" id="cd16914">
    <property type="entry name" value="EcfT"/>
    <property type="match status" value="1"/>
</dbReference>
<keyword evidence="4 6" id="KW-1133">Transmembrane helix</keyword>
<keyword evidence="2" id="KW-1003">Cell membrane</keyword>
<feature type="transmembrane region" description="Helical" evidence="6">
    <location>
        <begin position="119"/>
        <end position="139"/>
    </location>
</feature>
<dbReference type="STRING" id="937775.Metlim_2905"/>
<keyword evidence="3 6" id="KW-0812">Transmembrane</keyword>
<organism evidence="7 8">
    <name type="scientific">Methanoplanus limicola DSM 2279</name>
    <dbReference type="NCBI Taxonomy" id="937775"/>
    <lineage>
        <taxon>Archaea</taxon>
        <taxon>Methanobacteriati</taxon>
        <taxon>Methanobacteriota</taxon>
        <taxon>Stenosarchaea group</taxon>
        <taxon>Methanomicrobia</taxon>
        <taxon>Methanomicrobiales</taxon>
        <taxon>Methanomicrobiaceae</taxon>
        <taxon>Methanoplanus</taxon>
    </lineage>
</organism>
<dbReference type="Pfam" id="PF02361">
    <property type="entry name" value="CbiQ"/>
    <property type="match status" value="1"/>
</dbReference>
<evidence type="ECO:0000256" key="3">
    <source>
        <dbReference type="ARBA" id="ARBA00022692"/>
    </source>
</evidence>
<dbReference type="GO" id="GO:0005886">
    <property type="term" value="C:plasma membrane"/>
    <property type="evidence" value="ECO:0007669"/>
    <property type="project" value="UniProtKB-ARBA"/>
</dbReference>
<feature type="transmembrane region" description="Helical" evidence="6">
    <location>
        <begin position="249"/>
        <end position="270"/>
    </location>
</feature>
<evidence type="ECO:0000313" key="7">
    <source>
        <dbReference type="EMBL" id="EHQ36938.1"/>
    </source>
</evidence>
<dbReference type="OrthoDB" id="31170at2157"/>
<evidence type="ECO:0000256" key="1">
    <source>
        <dbReference type="ARBA" id="ARBA00004141"/>
    </source>
</evidence>
<evidence type="ECO:0000256" key="6">
    <source>
        <dbReference type="SAM" id="Phobius"/>
    </source>
</evidence>
<evidence type="ECO:0000256" key="2">
    <source>
        <dbReference type="ARBA" id="ARBA00022475"/>
    </source>
</evidence>
<dbReference type="InterPro" id="IPR051611">
    <property type="entry name" value="ECF_transporter_component"/>
</dbReference>
<comment type="subcellular location">
    <subcellularLocation>
        <location evidence="1">Membrane</location>
        <topology evidence="1">Multi-pass membrane protein</topology>
    </subcellularLocation>
</comment>
<feature type="transmembrane region" description="Helical" evidence="6">
    <location>
        <begin position="31"/>
        <end position="61"/>
    </location>
</feature>
<dbReference type="InParanoid" id="H1YY03"/>
<dbReference type="InterPro" id="IPR003339">
    <property type="entry name" value="ABC/ECF_trnsptr_transmembrane"/>
</dbReference>
<protein>
    <submittedName>
        <fullName evidence="7">ABC-type transporter, integral membrane subunit</fullName>
    </submittedName>
</protein>
<evidence type="ECO:0000313" key="8">
    <source>
        <dbReference type="Proteomes" id="UP000005741"/>
    </source>
</evidence>
<dbReference type="RefSeq" id="WP_004079657.1">
    <property type="nucleotide sequence ID" value="NZ_CM001436.1"/>
</dbReference>
<dbReference type="EMBL" id="CM001436">
    <property type="protein sequence ID" value="EHQ36938.1"/>
    <property type="molecule type" value="Genomic_DNA"/>
</dbReference>
<feature type="transmembrane region" description="Helical" evidence="6">
    <location>
        <begin position="73"/>
        <end position="91"/>
    </location>
</feature>
<accession>H1YY03</accession>
<dbReference type="PANTHER" id="PTHR34857:SF2">
    <property type="entry name" value="SLL0384 PROTEIN"/>
    <property type="match status" value="1"/>
</dbReference>
<proteinExistence type="predicted"/>
<sequence length="271" mass="30127">MAGGRGKKNKKGLIYIPGDSVIHCLDPRTKLLMLVVFSIMSFLTTNLIIMTLIFAFIAVLARKSGLFTKWIHSLRLILPLIIFVFIIDLFFSRENSGFELISAQIGFIPLYATEGSLCFSSAMVIRLLIIAGISFLFIITTKYSDFVKSLHKLKVPPIISFSLGYALSSTTTLSRDANNVLDAQRSRGLEFEKGSVLKKTDKLLSLFIPLTVIMLNRSNQVSNAMQCRGYGSAERPTVYNAPVTGAYDYTAIFIIALFLLTVIILSNYLLI</sequence>
<dbReference type="PANTHER" id="PTHR34857">
    <property type="entry name" value="SLL0384 PROTEIN"/>
    <property type="match status" value="1"/>
</dbReference>
<evidence type="ECO:0000256" key="5">
    <source>
        <dbReference type="ARBA" id="ARBA00023136"/>
    </source>
</evidence>
<keyword evidence="5 6" id="KW-0472">Membrane</keyword>
<dbReference type="AlphaFoldDB" id="H1YY03"/>
<reference evidence="7 8" key="1">
    <citation type="submission" date="2011-10" db="EMBL/GenBank/DDBJ databases">
        <title>The Improved High-Quality Draft genome of Methanoplanus limicola DSM 2279.</title>
        <authorList>
            <consortium name="US DOE Joint Genome Institute (JGI-PGF)"/>
            <person name="Lucas S."/>
            <person name="Copeland A."/>
            <person name="Lapidus A."/>
            <person name="Glavina del Rio T."/>
            <person name="Dalin E."/>
            <person name="Tice H."/>
            <person name="Bruce D."/>
            <person name="Goodwin L."/>
            <person name="Pitluck S."/>
            <person name="Peters L."/>
            <person name="Mikhailova N."/>
            <person name="Lu M."/>
            <person name="Kyrpides N."/>
            <person name="Mavromatis K."/>
            <person name="Ivanova N."/>
            <person name="Markowitz V."/>
            <person name="Cheng J.-F."/>
            <person name="Hugenholtz P."/>
            <person name="Woyke T."/>
            <person name="Wu D."/>
            <person name="Wirth R."/>
            <person name="Brambilla E.-M."/>
            <person name="Klenk H.-P."/>
            <person name="Eisen J.A."/>
        </authorList>
    </citation>
    <scope>NUCLEOTIDE SEQUENCE [LARGE SCALE GENOMIC DNA]</scope>
    <source>
        <strain evidence="7 8">DSM 2279</strain>
    </source>
</reference>